<dbReference type="Gene3D" id="3.30.1490.70">
    <property type="match status" value="1"/>
</dbReference>
<dbReference type="GO" id="GO:0005524">
    <property type="term" value="F:ATP binding"/>
    <property type="evidence" value="ECO:0007669"/>
    <property type="project" value="UniProtKB-KW"/>
</dbReference>
<dbReference type="Pfam" id="PF04679">
    <property type="entry name" value="DNA_ligase_A_C"/>
    <property type="match status" value="1"/>
</dbReference>
<dbReference type="GO" id="GO:0006273">
    <property type="term" value="P:lagging strand elongation"/>
    <property type="evidence" value="ECO:0007669"/>
    <property type="project" value="TreeGrafter"/>
</dbReference>
<evidence type="ECO:0000313" key="9">
    <source>
        <dbReference type="Proteomes" id="UP001176517"/>
    </source>
</evidence>
<dbReference type="Gene3D" id="3.30.470.30">
    <property type="entry name" value="DNA ligase/mRNA capping enzyme"/>
    <property type="match status" value="2"/>
</dbReference>
<keyword evidence="9" id="KW-1185">Reference proteome</keyword>
<dbReference type="Pfam" id="PF01068">
    <property type="entry name" value="DNA_ligase_A_M"/>
    <property type="match status" value="2"/>
</dbReference>
<dbReference type="GO" id="GO:0003910">
    <property type="term" value="F:DNA ligase (ATP) activity"/>
    <property type="evidence" value="ECO:0007669"/>
    <property type="project" value="InterPro"/>
</dbReference>
<evidence type="ECO:0000256" key="6">
    <source>
        <dbReference type="SAM" id="MobiDB-lite"/>
    </source>
</evidence>
<dbReference type="PROSITE" id="PS50160">
    <property type="entry name" value="DNA_LIGASE_A3"/>
    <property type="match status" value="1"/>
</dbReference>
<dbReference type="PANTHER" id="PTHR45674:SF9">
    <property type="entry name" value="DNA LIGASE 3"/>
    <property type="match status" value="1"/>
</dbReference>
<reference evidence="8" key="1">
    <citation type="journal article" date="2023" name="PhytoFront">
        <title>Draft Genome Resources of Seven Strains of Tilletia horrida, Causal Agent of Kernel Smut of Rice.</title>
        <authorList>
            <person name="Khanal S."/>
            <person name="Antony Babu S."/>
            <person name="Zhou X.G."/>
        </authorList>
    </citation>
    <scope>NUCLEOTIDE SEQUENCE</scope>
    <source>
        <strain evidence="8">TX6</strain>
    </source>
</reference>
<feature type="compositionally biased region" description="Acidic residues" evidence="6">
    <location>
        <begin position="663"/>
        <end position="677"/>
    </location>
</feature>
<dbReference type="InterPro" id="IPR012340">
    <property type="entry name" value="NA-bd_OB-fold"/>
</dbReference>
<evidence type="ECO:0000256" key="1">
    <source>
        <dbReference type="ARBA" id="ARBA00007572"/>
    </source>
</evidence>
<evidence type="ECO:0000259" key="7">
    <source>
        <dbReference type="PROSITE" id="PS50160"/>
    </source>
</evidence>
<organism evidence="8 9">
    <name type="scientific">Tilletia horrida</name>
    <dbReference type="NCBI Taxonomy" id="155126"/>
    <lineage>
        <taxon>Eukaryota</taxon>
        <taxon>Fungi</taxon>
        <taxon>Dikarya</taxon>
        <taxon>Basidiomycota</taxon>
        <taxon>Ustilaginomycotina</taxon>
        <taxon>Exobasidiomycetes</taxon>
        <taxon>Tilletiales</taxon>
        <taxon>Tilletiaceae</taxon>
        <taxon>Tilletia</taxon>
    </lineage>
</organism>
<feature type="region of interest" description="Disordered" evidence="6">
    <location>
        <begin position="647"/>
        <end position="687"/>
    </location>
</feature>
<feature type="compositionally biased region" description="Low complexity" evidence="6">
    <location>
        <begin position="17"/>
        <end position="34"/>
    </location>
</feature>
<feature type="compositionally biased region" description="Gly residues" evidence="6">
    <location>
        <begin position="678"/>
        <end position="687"/>
    </location>
</feature>
<evidence type="ECO:0000256" key="4">
    <source>
        <dbReference type="ARBA" id="ARBA00022741"/>
    </source>
</evidence>
<feature type="compositionally biased region" description="Low complexity" evidence="6">
    <location>
        <begin position="406"/>
        <end position="418"/>
    </location>
</feature>
<proteinExistence type="inferred from homology"/>
<evidence type="ECO:0000313" key="8">
    <source>
        <dbReference type="EMBL" id="KAK0547309.1"/>
    </source>
</evidence>
<dbReference type="InterPro" id="IPR036599">
    <property type="entry name" value="DNA_ligase_N_sf"/>
</dbReference>
<feature type="compositionally biased region" description="Basic and acidic residues" evidence="6">
    <location>
        <begin position="419"/>
        <end position="428"/>
    </location>
</feature>
<dbReference type="InterPro" id="IPR012309">
    <property type="entry name" value="DNA_ligase_ATP-dep_C"/>
</dbReference>
<dbReference type="InterPro" id="IPR050191">
    <property type="entry name" value="ATP-dep_DNA_ligase"/>
</dbReference>
<dbReference type="EMBL" id="JAPDMZ010000165">
    <property type="protein sequence ID" value="KAK0547309.1"/>
    <property type="molecule type" value="Genomic_DNA"/>
</dbReference>
<dbReference type="Gene3D" id="1.10.3260.10">
    <property type="entry name" value="DNA ligase, ATP-dependent, N-terminal domain"/>
    <property type="match status" value="1"/>
</dbReference>
<sequence length="687" mass="76233">MATSLARAFALVDAPPGSQSRSSSASKSIKAQGKAKADPNARDQLSRFLIQPHERNGLLAHPTKTKDRQNARWIELNQRMLHAERVVREVRARHPNFSSIVPALLTVGLDGLSEHVPLRIGTPLSPMLASITRSLPNMHDKLGSRPFVSEYKYDGQRVQIHGALLPKSSAEDTGFDGFLANDGVFATESLEDDRALRQMLKDSGRGKWIKAGENDTHLVYVRLFSRHLEDQTEKYPDVLELVPLLLATGKQVSQNGGSADDLPSGNERRPICSFIMDAEVVAIGTSSDELLPFQTLAGRSRKDVQLKDVKVKVGIFAFDLMYLNGQSLLKTSFRQRRNLLHRYFPPLAPEDPLIACFDHVKSCESVDPDEVQAFFEQARAAHCEGIMVKSLDHYWEDEASHAQVPSETSVSRTETSSSDESRLRKLDDVVGNDLEMEDVPDEDRPGSKKAARSSETQPDGIGKGVTGRGKALLSTYEPDKRCESWLKVKSDYLDSQDTLDLVPIGGWHGMGRKAQWWSPVLLALYDPETGVYQCISGFTDAEYKRIKFEAFVENSEDCQEATSTIPPFEVEYDSALTPAFWWRPKEVWEVRCADITLSPVYTAARGHALGVDTNRGLSIRFPRFIKVRDDKNVEQATTPGQLAKMFREQMARAPEGQPSGDVANEEELAEVDDDEGGSDAGGMGGDE</sequence>
<comment type="similarity">
    <text evidence="1">Belongs to the ATP-dependent DNA ligase family.</text>
</comment>
<evidence type="ECO:0000256" key="3">
    <source>
        <dbReference type="ARBA" id="ARBA00022705"/>
    </source>
</evidence>
<keyword evidence="5" id="KW-0067">ATP-binding</keyword>
<evidence type="ECO:0000256" key="5">
    <source>
        <dbReference type="ARBA" id="ARBA00022840"/>
    </source>
</evidence>
<dbReference type="Gene3D" id="2.40.50.140">
    <property type="entry name" value="Nucleic acid-binding proteins"/>
    <property type="match status" value="1"/>
</dbReference>
<dbReference type="SUPFAM" id="SSF50249">
    <property type="entry name" value="Nucleic acid-binding proteins"/>
    <property type="match status" value="1"/>
</dbReference>
<dbReference type="AlphaFoldDB" id="A0AAN6GPC7"/>
<dbReference type="PROSITE" id="PS00697">
    <property type="entry name" value="DNA_LIGASE_A1"/>
    <property type="match status" value="1"/>
</dbReference>
<keyword evidence="2" id="KW-0436">Ligase</keyword>
<feature type="domain" description="ATP-dependent DNA ligase family profile" evidence="7">
    <location>
        <begin position="306"/>
        <end position="526"/>
    </location>
</feature>
<dbReference type="GO" id="GO:0006281">
    <property type="term" value="P:DNA repair"/>
    <property type="evidence" value="ECO:0007669"/>
    <property type="project" value="InterPro"/>
</dbReference>
<dbReference type="CDD" id="cd07969">
    <property type="entry name" value="OBF_DNA_ligase_I"/>
    <property type="match status" value="1"/>
</dbReference>
<feature type="region of interest" description="Disordered" evidence="6">
    <location>
        <begin position="10"/>
        <end position="41"/>
    </location>
</feature>
<comment type="caution">
    <text evidence="8">The sequence shown here is derived from an EMBL/GenBank/DDBJ whole genome shotgun (WGS) entry which is preliminary data.</text>
</comment>
<dbReference type="GO" id="GO:0006310">
    <property type="term" value="P:DNA recombination"/>
    <property type="evidence" value="ECO:0007669"/>
    <property type="project" value="InterPro"/>
</dbReference>
<dbReference type="GO" id="GO:0005634">
    <property type="term" value="C:nucleus"/>
    <property type="evidence" value="ECO:0007669"/>
    <property type="project" value="TreeGrafter"/>
</dbReference>
<gene>
    <name evidence="8" type="ORF">OC846_004907</name>
</gene>
<dbReference type="PANTHER" id="PTHR45674">
    <property type="entry name" value="DNA LIGASE 1/3 FAMILY MEMBER"/>
    <property type="match status" value="1"/>
</dbReference>
<dbReference type="GO" id="GO:0003677">
    <property type="term" value="F:DNA binding"/>
    <property type="evidence" value="ECO:0007669"/>
    <property type="project" value="InterPro"/>
</dbReference>
<dbReference type="Proteomes" id="UP001176517">
    <property type="component" value="Unassembled WGS sequence"/>
</dbReference>
<keyword evidence="4" id="KW-0547">Nucleotide-binding</keyword>
<dbReference type="InterPro" id="IPR016059">
    <property type="entry name" value="DNA_ligase_ATP-dep_CS"/>
</dbReference>
<accession>A0AAN6GPC7</accession>
<feature type="region of interest" description="Disordered" evidence="6">
    <location>
        <begin position="399"/>
        <end position="469"/>
    </location>
</feature>
<dbReference type="InterPro" id="IPR012310">
    <property type="entry name" value="DNA_ligase_ATP-dep_cent"/>
</dbReference>
<keyword evidence="3" id="KW-0235">DNA replication</keyword>
<dbReference type="SUPFAM" id="SSF56091">
    <property type="entry name" value="DNA ligase/mRNA capping enzyme, catalytic domain"/>
    <property type="match status" value="2"/>
</dbReference>
<name>A0AAN6GPC7_9BASI</name>
<evidence type="ECO:0000256" key="2">
    <source>
        <dbReference type="ARBA" id="ARBA00022598"/>
    </source>
</evidence>
<protein>
    <recommendedName>
        <fullName evidence="7">ATP-dependent DNA ligase family profile domain-containing protein</fullName>
    </recommendedName>
</protein>
<dbReference type="CDD" id="cd07900">
    <property type="entry name" value="Adenylation_DNA_ligase_I_Euk"/>
    <property type="match status" value="1"/>
</dbReference>